<dbReference type="OrthoDB" id="422362at2759"/>
<accession>A0A183BC49</accession>
<name>A0A183BC49_9TREM</name>
<dbReference type="SMART" id="SM00293">
    <property type="entry name" value="PWWP"/>
    <property type="match status" value="1"/>
</dbReference>
<gene>
    <name evidence="2" type="ORF">ECPE_LOCUS16784</name>
</gene>
<dbReference type="PANTHER" id="PTHR15999">
    <property type="entry name" value="ZINC FINGER CW-TYPE PWWP DOMAIN PROTEIN 1"/>
    <property type="match status" value="1"/>
</dbReference>
<evidence type="ECO:0000259" key="1">
    <source>
        <dbReference type="PROSITE" id="PS50812"/>
    </source>
</evidence>
<organism evidence="4">
    <name type="scientific">Echinostoma caproni</name>
    <dbReference type="NCBI Taxonomy" id="27848"/>
    <lineage>
        <taxon>Eukaryota</taxon>
        <taxon>Metazoa</taxon>
        <taxon>Spiralia</taxon>
        <taxon>Lophotrochozoa</taxon>
        <taxon>Platyhelminthes</taxon>
        <taxon>Trematoda</taxon>
        <taxon>Digenea</taxon>
        <taxon>Plagiorchiida</taxon>
        <taxon>Echinostomata</taxon>
        <taxon>Echinostomatoidea</taxon>
        <taxon>Echinostomatidae</taxon>
        <taxon>Echinostoma</taxon>
    </lineage>
</organism>
<dbReference type="EMBL" id="UZAN01065862">
    <property type="protein sequence ID" value="VDP94056.1"/>
    <property type="molecule type" value="Genomic_DNA"/>
</dbReference>
<evidence type="ECO:0000313" key="2">
    <source>
        <dbReference type="EMBL" id="VDP94056.1"/>
    </source>
</evidence>
<dbReference type="PROSITE" id="PS50812">
    <property type="entry name" value="PWWP"/>
    <property type="match status" value="1"/>
</dbReference>
<keyword evidence="3" id="KW-1185">Reference proteome</keyword>
<sequence length="225" mass="26182">MGDAFELGDLFWAKVGSHPWWPCMVYYTPNGESYVRSKGKLFSYHVQFLGPLVERAWVYTSNLIPFEGKKKFDEYVQDKLKNSKDKNERAKFDSKSTSSNREIWTQSWKEAESALSMTPEKRIATFGRISVKSKVKPLSKNEEGEILQLLSNVPLTMEEEAESLAAYLREELELRSERNPEIDRKLLEEELRAQWPCFDIPTKRSYLQNKLSIFQSVPEVRLSAI</sequence>
<protein>
    <submittedName>
        <fullName evidence="4">PWWP domain-containing protein</fullName>
    </submittedName>
</protein>
<dbReference type="InterPro" id="IPR042778">
    <property type="entry name" value="ZCWPW1/ZCWPW2"/>
</dbReference>
<dbReference type="Proteomes" id="UP000272942">
    <property type="component" value="Unassembled WGS sequence"/>
</dbReference>
<feature type="domain" description="PWWP" evidence="1">
    <location>
        <begin position="7"/>
        <end position="69"/>
    </location>
</feature>
<dbReference type="Pfam" id="PF00855">
    <property type="entry name" value="PWWP"/>
    <property type="match status" value="1"/>
</dbReference>
<dbReference type="WBParaSite" id="ECPE_0001682701-mRNA-1">
    <property type="protein sequence ID" value="ECPE_0001682701-mRNA-1"/>
    <property type="gene ID" value="ECPE_0001682701"/>
</dbReference>
<reference evidence="2 3" key="2">
    <citation type="submission" date="2018-11" db="EMBL/GenBank/DDBJ databases">
        <authorList>
            <consortium name="Pathogen Informatics"/>
        </authorList>
    </citation>
    <scope>NUCLEOTIDE SEQUENCE [LARGE SCALE GENOMIC DNA]</scope>
    <source>
        <strain evidence="2 3">Egypt</strain>
    </source>
</reference>
<dbReference type="Gene3D" id="2.30.30.140">
    <property type="match status" value="1"/>
</dbReference>
<dbReference type="AlphaFoldDB" id="A0A183BC49"/>
<evidence type="ECO:0000313" key="4">
    <source>
        <dbReference type="WBParaSite" id="ECPE_0001682701-mRNA-1"/>
    </source>
</evidence>
<dbReference type="GO" id="GO:0005634">
    <property type="term" value="C:nucleus"/>
    <property type="evidence" value="ECO:0007669"/>
    <property type="project" value="TreeGrafter"/>
</dbReference>
<dbReference type="PANTHER" id="PTHR15999:SF2">
    <property type="entry name" value="ZINC FINGER CW-TYPE PWWP DOMAIN PROTEIN 1"/>
    <property type="match status" value="1"/>
</dbReference>
<dbReference type="CDD" id="cd20144">
    <property type="entry name" value="PWWP_NSD_rpt1"/>
    <property type="match status" value="1"/>
</dbReference>
<proteinExistence type="predicted"/>
<dbReference type="InterPro" id="IPR000313">
    <property type="entry name" value="PWWP_dom"/>
</dbReference>
<evidence type="ECO:0000313" key="3">
    <source>
        <dbReference type="Proteomes" id="UP000272942"/>
    </source>
</evidence>
<reference evidence="4" key="1">
    <citation type="submission" date="2016-06" db="UniProtKB">
        <authorList>
            <consortium name="WormBaseParasite"/>
        </authorList>
    </citation>
    <scope>IDENTIFICATION</scope>
</reference>
<dbReference type="SUPFAM" id="SSF63748">
    <property type="entry name" value="Tudor/PWWP/MBT"/>
    <property type="match status" value="1"/>
</dbReference>